<dbReference type="SMART" id="SM00220">
    <property type="entry name" value="S_TKc"/>
    <property type="match status" value="1"/>
</dbReference>
<protein>
    <recommendedName>
        <fullName evidence="7">Protein kinase domain-containing protein</fullName>
    </recommendedName>
</protein>
<sequence length="863" mass="93099">MVFSCPICRTANLEAAVVCVACGMALSQSTAVVPSLLVGTQLQGGNFSIGKVLGQGGFGITYLGSHQQLRKPVAIKEFFPQGCARQGKTVQPSGSITPMDYHSYKVKSLEEAQILARFQSPEIVQVYTVFEENNTVYTVMQFLRGKTLQQRLDENAVILEQQALAYVEQIGQALAIVHQANLLHRDIKPENIMITEDNRAVLIDFGSARAFLADKTKRMTAMLTPGYAPLEQYSQEAKFGQFTDIYALGATLYHLLTGKVPTQATDRVLGSVLQSPQELNAAITPVVSDAVMAALAIRVEQRPQSIQEFLNALQGLNRAKSTIVVCNSGQGDYQTIDAAIANARAGDRILIRPGCYLSTIVITKPLEIIGDGENVVIETAQANCILMQTTYASVRRLILKGKATEKKQFTVQIPQGKLVMEDCQITSESLACVSVQGATTKAVLRNCRIYDGQSGGVLFWESAQGLLEDCEIVNHLGVGIEIQQAADPIIRNCKIQEGQAGGVLVCDRGKGTLENCTISGNRLAGVEIRTGGDPTIQNCRIQQGKASGVLVCGGHGTLKNCDISNNFYQGIAVYQGGNPTAQQCELRNNFQSGIWVYEQGTGLFDRCTISRNRQAGIQIQDKSQPVIRRCTISENLASGIYVTQGGKGEIEKCDIFGNVLAGISIRAQSEPQVRNCKIHDGQQGGIFVYEEGQGTIEDCSIYANASAGVEIVEASDPILQRCKIYQGQKGGVFVWNRGSGTLIACDIFANSYAGVEIHSEGDPTLQNCQIYDGKASGVLIWNRGLGKVESCTIFNNAQTGIKTAGSNSTIQRCSINSNGDYAVWVSDRGRGRIENCNLAGNAAGALQIESGCQVYQSNNQEVS</sequence>
<dbReference type="InterPro" id="IPR012334">
    <property type="entry name" value="Pectin_lyas_fold"/>
</dbReference>
<dbReference type="InterPro" id="IPR006633">
    <property type="entry name" value="Carb-bd_sugar_hydrolysis-dom"/>
</dbReference>
<keyword evidence="4" id="KW-0833">Ubl conjugation pathway</keyword>
<evidence type="ECO:0000313" key="8">
    <source>
        <dbReference type="EMBL" id="BAY54150.1"/>
    </source>
</evidence>
<dbReference type="PROSITE" id="PS50011">
    <property type="entry name" value="PROTEIN_KINASE_DOM"/>
    <property type="match status" value="1"/>
</dbReference>
<keyword evidence="3 6" id="KW-0547">Nucleotide-binding</keyword>
<evidence type="ECO:0000256" key="2">
    <source>
        <dbReference type="ARBA" id="ARBA00022737"/>
    </source>
</evidence>
<dbReference type="Pfam" id="PF13229">
    <property type="entry name" value="Beta_helix"/>
    <property type="match status" value="2"/>
</dbReference>
<organism evidence="8 9">
    <name type="scientific">Leptolyngbya boryana NIES-2135</name>
    <dbReference type="NCBI Taxonomy" id="1973484"/>
    <lineage>
        <taxon>Bacteria</taxon>
        <taxon>Bacillati</taxon>
        <taxon>Cyanobacteriota</taxon>
        <taxon>Cyanophyceae</taxon>
        <taxon>Leptolyngbyales</taxon>
        <taxon>Leptolyngbyaceae</taxon>
        <taxon>Leptolyngbya group</taxon>
        <taxon>Leptolyngbya</taxon>
    </lineage>
</organism>
<dbReference type="GO" id="GO:0006511">
    <property type="term" value="P:ubiquitin-dependent protein catabolic process"/>
    <property type="evidence" value="ECO:0007669"/>
    <property type="project" value="TreeGrafter"/>
</dbReference>
<evidence type="ECO:0000313" key="9">
    <source>
        <dbReference type="Proteomes" id="UP000217895"/>
    </source>
</evidence>
<dbReference type="InterPro" id="IPR039448">
    <property type="entry name" value="Beta_helix"/>
</dbReference>
<dbReference type="PANTHER" id="PTHR22990">
    <property type="entry name" value="F-BOX ONLY PROTEIN"/>
    <property type="match status" value="1"/>
</dbReference>
<dbReference type="AlphaFoldDB" id="A0A1Z4JBR9"/>
<dbReference type="InterPro" id="IPR011009">
    <property type="entry name" value="Kinase-like_dom_sf"/>
</dbReference>
<evidence type="ECO:0000256" key="1">
    <source>
        <dbReference type="ARBA" id="ARBA00004906"/>
    </source>
</evidence>
<keyword evidence="9" id="KW-1185">Reference proteome</keyword>
<accession>A0A1Z4JBR9</accession>
<dbReference type="Gene3D" id="3.30.200.20">
    <property type="entry name" value="Phosphorylase Kinase, domain 1"/>
    <property type="match status" value="1"/>
</dbReference>
<dbReference type="InterPro" id="IPR006626">
    <property type="entry name" value="PbH1"/>
</dbReference>
<dbReference type="SUPFAM" id="SSF51126">
    <property type="entry name" value="Pectin lyase-like"/>
    <property type="match status" value="3"/>
</dbReference>
<reference evidence="8 9" key="1">
    <citation type="submission" date="2017-06" db="EMBL/GenBank/DDBJ databases">
        <title>Genome sequencing of cyanobaciteial culture collection at National Institute for Environmental Studies (NIES).</title>
        <authorList>
            <person name="Hirose Y."/>
            <person name="Shimura Y."/>
            <person name="Fujisawa T."/>
            <person name="Nakamura Y."/>
            <person name="Kawachi M."/>
        </authorList>
    </citation>
    <scope>NUCLEOTIDE SEQUENCE [LARGE SCALE GENOMIC DNA]</scope>
    <source>
        <strain evidence="8 9">NIES-2135</strain>
    </source>
</reference>
<keyword evidence="2" id="KW-0677">Repeat</keyword>
<evidence type="ECO:0000259" key="7">
    <source>
        <dbReference type="PROSITE" id="PS50011"/>
    </source>
</evidence>
<dbReference type="Gene3D" id="2.160.20.10">
    <property type="entry name" value="Single-stranded right-handed beta-helix, Pectin lyase-like"/>
    <property type="match status" value="3"/>
</dbReference>
<feature type="domain" description="Protein kinase" evidence="7">
    <location>
        <begin position="47"/>
        <end position="314"/>
    </location>
</feature>
<proteinExistence type="predicted"/>
<dbReference type="GO" id="GO:0004672">
    <property type="term" value="F:protein kinase activity"/>
    <property type="evidence" value="ECO:0007669"/>
    <property type="project" value="InterPro"/>
</dbReference>
<keyword evidence="5 6" id="KW-0067">ATP-binding</keyword>
<dbReference type="PROSITE" id="PS00108">
    <property type="entry name" value="PROTEIN_KINASE_ST"/>
    <property type="match status" value="1"/>
</dbReference>
<dbReference type="GO" id="GO:0005524">
    <property type="term" value="F:ATP binding"/>
    <property type="evidence" value="ECO:0007669"/>
    <property type="project" value="UniProtKB-UniRule"/>
</dbReference>
<dbReference type="SMART" id="SM00710">
    <property type="entry name" value="PbH1"/>
    <property type="match status" value="18"/>
</dbReference>
<gene>
    <name evidence="8" type="ORF">NIES2135_09640</name>
</gene>
<dbReference type="NCBIfam" id="TIGR03804">
    <property type="entry name" value="para_beta_helix"/>
    <property type="match status" value="2"/>
</dbReference>
<feature type="binding site" evidence="6">
    <location>
        <position position="76"/>
    </location>
    <ligand>
        <name>ATP</name>
        <dbReference type="ChEBI" id="CHEBI:30616"/>
    </ligand>
</feature>
<dbReference type="InterPro" id="IPR000719">
    <property type="entry name" value="Prot_kinase_dom"/>
</dbReference>
<dbReference type="SMART" id="SM00722">
    <property type="entry name" value="CASH"/>
    <property type="match status" value="2"/>
</dbReference>
<evidence type="ECO:0000256" key="5">
    <source>
        <dbReference type="ARBA" id="ARBA00022840"/>
    </source>
</evidence>
<dbReference type="Gene3D" id="1.10.510.10">
    <property type="entry name" value="Transferase(Phosphotransferase) domain 1"/>
    <property type="match status" value="1"/>
</dbReference>
<dbReference type="Pfam" id="PF00069">
    <property type="entry name" value="Pkinase"/>
    <property type="match status" value="1"/>
</dbReference>
<dbReference type="InterPro" id="IPR022441">
    <property type="entry name" value="Para_beta_helix_rpt-2"/>
</dbReference>
<evidence type="ECO:0000256" key="4">
    <source>
        <dbReference type="ARBA" id="ARBA00022786"/>
    </source>
</evidence>
<dbReference type="InterPro" id="IPR008271">
    <property type="entry name" value="Ser/Thr_kinase_AS"/>
</dbReference>
<dbReference type="InterPro" id="IPR051550">
    <property type="entry name" value="SCF-Subunits/Alg-Epimerases"/>
</dbReference>
<dbReference type="InterPro" id="IPR017441">
    <property type="entry name" value="Protein_kinase_ATP_BS"/>
</dbReference>
<evidence type="ECO:0000256" key="6">
    <source>
        <dbReference type="PROSITE-ProRule" id="PRU10141"/>
    </source>
</evidence>
<dbReference type="InterPro" id="IPR011050">
    <property type="entry name" value="Pectin_lyase_fold/virulence"/>
</dbReference>
<dbReference type="Proteomes" id="UP000217895">
    <property type="component" value="Chromosome"/>
</dbReference>
<evidence type="ECO:0000256" key="3">
    <source>
        <dbReference type="ARBA" id="ARBA00022741"/>
    </source>
</evidence>
<comment type="pathway">
    <text evidence="1">Protein modification; protein ubiquitination.</text>
</comment>
<dbReference type="CDD" id="cd14014">
    <property type="entry name" value="STKc_PknB_like"/>
    <property type="match status" value="1"/>
</dbReference>
<dbReference type="PROSITE" id="PS00107">
    <property type="entry name" value="PROTEIN_KINASE_ATP"/>
    <property type="match status" value="1"/>
</dbReference>
<name>A0A1Z4JBR9_LEPBY</name>
<dbReference type="SUPFAM" id="SSF56112">
    <property type="entry name" value="Protein kinase-like (PK-like)"/>
    <property type="match status" value="1"/>
</dbReference>
<dbReference type="EMBL" id="AP018203">
    <property type="protein sequence ID" value="BAY54150.1"/>
    <property type="molecule type" value="Genomic_DNA"/>
</dbReference>
<dbReference type="PANTHER" id="PTHR22990:SF15">
    <property type="entry name" value="F-BOX ONLY PROTEIN 10"/>
    <property type="match status" value="1"/>
</dbReference>